<reference evidence="13" key="3">
    <citation type="submission" date="2025-09" db="UniProtKB">
        <authorList>
            <consortium name="Ensembl"/>
        </authorList>
    </citation>
    <scope>IDENTIFICATION</scope>
</reference>
<feature type="region of interest" description="Disordered" evidence="11">
    <location>
        <begin position="116"/>
        <end position="195"/>
    </location>
</feature>
<evidence type="ECO:0000256" key="7">
    <source>
        <dbReference type="ARBA" id="ARBA00060245"/>
    </source>
</evidence>
<evidence type="ECO:0000313" key="14">
    <source>
        <dbReference type="Proteomes" id="UP000694402"/>
    </source>
</evidence>
<dbReference type="PROSITE" id="PS51037">
    <property type="entry name" value="YEATS"/>
    <property type="match status" value="1"/>
</dbReference>
<evidence type="ECO:0000256" key="1">
    <source>
        <dbReference type="ARBA" id="ARBA00004123"/>
    </source>
</evidence>
<accession>A0AAZ3SUP7</accession>
<evidence type="ECO:0000256" key="11">
    <source>
        <dbReference type="SAM" id="MobiDB-lite"/>
    </source>
</evidence>
<evidence type="ECO:0000256" key="5">
    <source>
        <dbReference type="ARBA" id="ARBA00023054"/>
    </source>
</evidence>
<comment type="function">
    <text evidence="7">Chromatin reader component of the ATAC complex, a complex with histone acetyltransferase activity on histones H3 and H4. YEATS2 specifically recognizes and binds histone H3 crotonylated at 'Lys-27' (H3K27cr). Crotonylation marks active promoters and enhancers and confers resistance to transcriptional repressors.</text>
</comment>
<keyword evidence="14" id="KW-1185">Reference proteome</keyword>
<keyword evidence="2" id="KW-1017">Isopeptide bond</keyword>
<evidence type="ECO:0000256" key="10">
    <source>
        <dbReference type="PROSITE-ProRule" id="PRU00376"/>
    </source>
</evidence>
<feature type="compositionally biased region" description="Polar residues" evidence="11">
    <location>
        <begin position="524"/>
        <end position="542"/>
    </location>
</feature>
<feature type="compositionally biased region" description="Low complexity" evidence="11">
    <location>
        <begin position="134"/>
        <end position="148"/>
    </location>
</feature>
<dbReference type="InterPro" id="IPR005033">
    <property type="entry name" value="YEATS"/>
</dbReference>
<protein>
    <recommendedName>
        <fullName evidence="9">YEATS domain-containing protein 2</fullName>
    </recommendedName>
</protein>
<dbReference type="Ensembl" id="ENSOTST00005172905.1">
    <property type="protein sequence ID" value="ENSOTSP00005156857.1"/>
    <property type="gene ID" value="ENSOTSG00005003234.2"/>
</dbReference>
<dbReference type="GeneTree" id="ENSGT00940000156789"/>
<comment type="subunit">
    <text evidence="8">Component of the ADA2A-containing complex (ATAC), composed of KAT14, KAT2A, TADA2L, TADA3L, ZZ3, MBIP, WDR5, YEATS2, SGF29 and DR1.</text>
</comment>
<dbReference type="CDD" id="cd16907">
    <property type="entry name" value="YEATS_YEATS2_like"/>
    <property type="match status" value="1"/>
</dbReference>
<dbReference type="Pfam" id="PF22951">
    <property type="entry name" value="3HBD"/>
    <property type="match status" value="1"/>
</dbReference>
<dbReference type="GO" id="GO:0006355">
    <property type="term" value="P:regulation of DNA-templated transcription"/>
    <property type="evidence" value="ECO:0007669"/>
    <property type="project" value="InterPro"/>
</dbReference>
<dbReference type="GO" id="GO:0051726">
    <property type="term" value="P:regulation of cell cycle"/>
    <property type="evidence" value="ECO:0007669"/>
    <property type="project" value="UniProtKB-ARBA"/>
</dbReference>
<name>A0AAZ3SUP7_ONCTS</name>
<keyword evidence="4" id="KW-0832">Ubl conjugation</keyword>
<feature type="region of interest" description="Disordered" evidence="11">
    <location>
        <begin position="343"/>
        <end position="420"/>
    </location>
</feature>
<dbReference type="GeneID" id="112226546"/>
<evidence type="ECO:0000259" key="12">
    <source>
        <dbReference type="PROSITE" id="PS51037"/>
    </source>
</evidence>
<evidence type="ECO:0000256" key="2">
    <source>
        <dbReference type="ARBA" id="ARBA00022499"/>
    </source>
</evidence>
<evidence type="ECO:0000313" key="13">
    <source>
        <dbReference type="Ensembl" id="ENSOTSP00005156857.1"/>
    </source>
</evidence>
<feature type="compositionally biased region" description="Polar residues" evidence="11">
    <location>
        <begin position="119"/>
        <end position="131"/>
    </location>
</feature>
<evidence type="ECO:0000256" key="6">
    <source>
        <dbReference type="ARBA" id="ARBA00023242"/>
    </source>
</evidence>
<reference evidence="14" key="1">
    <citation type="journal article" date="2018" name="PLoS ONE">
        <title>Chinook salmon (Oncorhynchus tshawytscha) genome and transcriptome.</title>
        <authorList>
            <person name="Christensen K.A."/>
            <person name="Leong J.S."/>
            <person name="Sakhrani D."/>
            <person name="Biagi C.A."/>
            <person name="Minkley D.R."/>
            <person name="Withler R.E."/>
            <person name="Rondeau E.B."/>
            <person name="Koop B.F."/>
            <person name="Devlin R.H."/>
        </authorList>
    </citation>
    <scope>NUCLEOTIDE SEQUENCE [LARGE SCALE GENOMIC DNA]</scope>
</reference>
<feature type="compositionally biased region" description="Basic and acidic residues" evidence="11">
    <location>
        <begin position="149"/>
        <end position="169"/>
    </location>
</feature>
<sequence>MSGIKRKIEDKDPDYEDISQVQENKRHKVVEQNAREATVQKIEAIIKDQFSLEMKNKEHEIEVIGQRLNEARRMMDKLRACIVANYYANAGVPKLQEQASKSDPAVLNHPAIKRFLESPSRSSSPLNQGSDAHSLGPSESESLSQQGEGPDRDGEGAWREDRGRQERRPGRNTGKDTFGVPSSGVLSSDGGEQRVTYHTTGDEASRLYIKKTIVVGNVSKYIPPDKREENDQSTHKWMVYVRGSRREPSIDHFVKKVWFFLHPSYKPNDLVEVSEPPFHLTRRGWGEFPVRIQIHFKDPRNKRIDIIHHLKLDRTYTGLQTLGAETVVDVELHRNSLGDDYVLSSSSHAHHHQREASPSSPSFLPQTPGPLSGRCSSPLPLSQDNHPTTAEKGLPVKTETGRSGVYSAPPSASERTPSRPKVTEKITLGSHGNSAFQPITASCKIVPQGQLPSPSESPGKSFQPITMSCKIVSGSPISTPSHSPLPRIHTSTPVHTKQGSSVLNNPYIIVDKPGHVIGMAANSGASTGSPTAKQSVAAQGTRSPAPKVHTGSFLSSGVKVIIKQEPGEVPTQHQQQMVSSVTAAQQTAAAATQQFVAVKGGHVISMSPQKQTGGASGAGAPPSKVLGIPALQAAVKQVAISSGQILVAKGNPSVSKVIGGKQVVAQGVAKAIVSGAAGSIVGQQVVAKATGAAGGTGKSGVMATLQLPANNLANLANLPPGTKLYLTTNSKNPSGKGKLLLIPQGAILRASNSAGQQSQGSSSTGSGSQTPTSSSSSLPSNLSYTSYILKQTPQGTFLVGQPASQGVGKQGAASSTGHVVSSPATVSQQAIRVTAGQKAAILAQALGGSQVKLSDGSVKTVSTATAAHLSKPATTMLRMTGGVITATSSTPSAVSTAAATATASQPVAEVSVQAKPVSHAVLVAANQAAVINAAKNASAANAVTMARNTTAAITMAKKSTATSVTMAKSAAGLVTMQKGATAPTVTLAKGPTTSGTVVTVAKSITNMHVISMAKGAGSMVVGVPKSASTSLVSAASLFSGMVAGGGKTAATLSGMLKIHSGGSSSQQTVLTVPANQPKQLGVGTGTGGVQTIHMPVNRDSDTKAQAAYDSSPEYLISIEINRKPVVQSSYVSKGPAPSSSSTPSPGAGVAAAGFSPSSAAAAQASPSPSLTLPLAQVKTEPGVCTPVSATPAPSPPVTAPVAFSTHVAAPPTAFASVKLEQGADTSSHQHVEVINTEHIETLMQLLTAVVKKSPLIVPEKTEDSHPFCAVSTEQYYSWNIGKRRAAELQRAVAVKRVVQDVLERCPRLQALTPPKTREVVQWCRQRGYTPPDPEPLRSSRPDEGTIEDILTQIDNEPECPSTLGSCEELVQRLEQLQTLLKTEPEDDDDEVLDIVSVTPPSQKLKVKEEEQETDPEPKYFLAPCPSAQFVSETAQQIGVAFQQVEVEKNVFAPVIEAMILKATEQFASDILREALAGAHVKSHQNRAPREITAINIHQASSSIPTCDFLTNTHMGYMTKED</sequence>
<keyword evidence="3" id="KW-0597">Phosphoprotein</keyword>
<organism evidence="13 14">
    <name type="scientific">Oncorhynchus tshawytscha</name>
    <name type="common">Chinook salmon</name>
    <name type="synonym">Salmo tshawytscha</name>
    <dbReference type="NCBI Taxonomy" id="74940"/>
    <lineage>
        <taxon>Eukaryota</taxon>
        <taxon>Metazoa</taxon>
        <taxon>Chordata</taxon>
        <taxon>Craniata</taxon>
        <taxon>Vertebrata</taxon>
        <taxon>Euteleostomi</taxon>
        <taxon>Actinopterygii</taxon>
        <taxon>Neopterygii</taxon>
        <taxon>Teleostei</taxon>
        <taxon>Protacanthopterygii</taxon>
        <taxon>Salmoniformes</taxon>
        <taxon>Salmonidae</taxon>
        <taxon>Salmoninae</taxon>
        <taxon>Oncorhynchus</taxon>
    </lineage>
</organism>
<dbReference type="Pfam" id="PF03366">
    <property type="entry name" value="YEATS"/>
    <property type="match status" value="1"/>
</dbReference>
<dbReference type="InterPro" id="IPR055129">
    <property type="entry name" value="YEATS_dom"/>
</dbReference>
<feature type="compositionally biased region" description="Polar residues" evidence="11">
    <location>
        <begin position="379"/>
        <end position="388"/>
    </location>
</feature>
<dbReference type="GO" id="GO:0005634">
    <property type="term" value="C:nucleus"/>
    <property type="evidence" value="ECO:0007669"/>
    <property type="project" value="UniProtKB-SubCell"/>
</dbReference>
<evidence type="ECO:0000256" key="3">
    <source>
        <dbReference type="ARBA" id="ARBA00022553"/>
    </source>
</evidence>
<dbReference type="GO" id="GO:0070461">
    <property type="term" value="C:SAGA-type complex"/>
    <property type="evidence" value="ECO:0007669"/>
    <property type="project" value="UniProtKB-ARBA"/>
</dbReference>
<dbReference type="FunFam" id="2.60.40.1970:FF:000001">
    <property type="entry name" value="YEATS domain containing 2"/>
    <property type="match status" value="1"/>
</dbReference>
<dbReference type="PANTHER" id="PTHR23195">
    <property type="entry name" value="YEATS DOMAIN"/>
    <property type="match status" value="1"/>
</dbReference>
<dbReference type="RefSeq" id="XP_042163573.1">
    <property type="nucleotide sequence ID" value="XM_042307639.1"/>
</dbReference>
<reference evidence="13" key="2">
    <citation type="submission" date="2025-08" db="UniProtKB">
        <authorList>
            <consortium name="Ensembl"/>
        </authorList>
    </citation>
    <scope>IDENTIFICATION</scope>
</reference>
<keyword evidence="6 10" id="KW-0539">Nucleus</keyword>
<comment type="subcellular location">
    <subcellularLocation>
        <location evidence="1 10">Nucleus</location>
    </subcellularLocation>
</comment>
<proteinExistence type="predicted"/>
<keyword evidence="5" id="KW-0175">Coiled coil</keyword>
<dbReference type="Gene3D" id="2.60.40.1970">
    <property type="entry name" value="YEATS domain"/>
    <property type="match status" value="1"/>
</dbReference>
<feature type="region of interest" description="Disordered" evidence="11">
    <location>
        <begin position="752"/>
        <end position="779"/>
    </location>
</feature>
<evidence type="ECO:0000256" key="8">
    <source>
        <dbReference type="ARBA" id="ARBA00065122"/>
    </source>
</evidence>
<feature type="domain" description="YEATS" evidence="12">
    <location>
        <begin position="203"/>
        <end position="348"/>
    </location>
</feature>
<dbReference type="InterPro" id="IPR055127">
    <property type="entry name" value="YEATS2_3HBD"/>
</dbReference>
<gene>
    <name evidence="13" type="primary">YEATS2</name>
</gene>
<dbReference type="RefSeq" id="XP_024246702.1">
    <property type="nucleotide sequence ID" value="XM_024390934.2"/>
</dbReference>
<feature type="region of interest" description="Disordered" evidence="11">
    <location>
        <begin position="524"/>
        <end position="550"/>
    </location>
</feature>
<dbReference type="InterPro" id="IPR038704">
    <property type="entry name" value="YEAST_sf"/>
</dbReference>
<feature type="region of interest" description="Disordered" evidence="11">
    <location>
        <begin position="1129"/>
        <end position="1153"/>
    </location>
</feature>
<feature type="compositionally biased region" description="Polar residues" evidence="11">
    <location>
        <begin position="356"/>
        <end position="365"/>
    </location>
</feature>
<dbReference type="Proteomes" id="UP000694402">
    <property type="component" value="Unassembled WGS sequence"/>
</dbReference>
<evidence type="ECO:0000256" key="9">
    <source>
        <dbReference type="ARBA" id="ARBA00068329"/>
    </source>
</evidence>
<evidence type="ECO:0000256" key="4">
    <source>
        <dbReference type="ARBA" id="ARBA00022843"/>
    </source>
</evidence>